<feature type="transmembrane region" description="Helical" evidence="7">
    <location>
        <begin position="144"/>
        <end position="165"/>
    </location>
</feature>
<dbReference type="Gene3D" id="1.20.120.350">
    <property type="entry name" value="Voltage-gated potassium channels. Chain C"/>
    <property type="match status" value="1"/>
</dbReference>
<dbReference type="SUPFAM" id="SSF47473">
    <property type="entry name" value="EF-hand"/>
    <property type="match status" value="1"/>
</dbReference>
<keyword evidence="10" id="KW-1185">Reference proteome</keyword>
<gene>
    <name evidence="9" type="primary">Scn11a</name>
    <name evidence="9" type="ORF">SNEC2469_LOCUS8112</name>
</gene>
<evidence type="ECO:0000259" key="8">
    <source>
        <dbReference type="PROSITE" id="PS50222"/>
    </source>
</evidence>
<dbReference type="GO" id="GO:0001518">
    <property type="term" value="C:voltage-gated sodium channel complex"/>
    <property type="evidence" value="ECO:0007669"/>
    <property type="project" value="TreeGrafter"/>
</dbReference>
<reference evidence="9" key="1">
    <citation type="submission" date="2021-02" db="EMBL/GenBank/DDBJ databases">
        <authorList>
            <person name="Dougan E. K."/>
            <person name="Rhodes N."/>
            <person name="Thang M."/>
            <person name="Chan C."/>
        </authorList>
    </citation>
    <scope>NUCLEOTIDE SEQUENCE</scope>
</reference>
<dbReference type="SMART" id="SM00054">
    <property type="entry name" value="EFh"/>
    <property type="match status" value="2"/>
</dbReference>
<organism evidence="9 10">
    <name type="scientific">Symbiodinium necroappetens</name>
    <dbReference type="NCBI Taxonomy" id="1628268"/>
    <lineage>
        <taxon>Eukaryota</taxon>
        <taxon>Sar</taxon>
        <taxon>Alveolata</taxon>
        <taxon>Dinophyceae</taxon>
        <taxon>Suessiales</taxon>
        <taxon>Symbiodiniaceae</taxon>
        <taxon>Symbiodinium</taxon>
    </lineage>
</organism>
<proteinExistence type="predicted"/>
<dbReference type="Pfam" id="PF13499">
    <property type="entry name" value="EF-hand_7"/>
    <property type="match status" value="1"/>
</dbReference>
<protein>
    <submittedName>
        <fullName evidence="9">Scn11a protein</fullName>
    </submittedName>
</protein>
<dbReference type="InterPro" id="IPR011992">
    <property type="entry name" value="EF-hand-dom_pair"/>
</dbReference>
<feature type="transmembrane region" description="Helical" evidence="7">
    <location>
        <begin position="185"/>
        <end position="207"/>
    </location>
</feature>
<dbReference type="AlphaFoldDB" id="A0A812P014"/>
<comment type="subcellular location">
    <subcellularLocation>
        <location evidence="1">Membrane</location>
        <topology evidence="1">Multi-pass membrane protein</topology>
    </subcellularLocation>
</comment>
<feature type="region of interest" description="Disordered" evidence="6">
    <location>
        <begin position="84"/>
        <end position="116"/>
    </location>
</feature>
<dbReference type="InterPro" id="IPR018247">
    <property type="entry name" value="EF_Hand_1_Ca_BS"/>
</dbReference>
<dbReference type="CDD" id="cd00051">
    <property type="entry name" value="EFh"/>
    <property type="match status" value="1"/>
</dbReference>
<feature type="domain" description="EF-hand" evidence="8">
    <location>
        <begin position="476"/>
        <end position="496"/>
    </location>
</feature>
<dbReference type="InterPro" id="IPR005821">
    <property type="entry name" value="Ion_trans_dom"/>
</dbReference>
<dbReference type="Gene3D" id="1.10.238.10">
    <property type="entry name" value="EF-hand"/>
    <property type="match status" value="1"/>
</dbReference>
<evidence type="ECO:0000313" key="9">
    <source>
        <dbReference type="EMBL" id="CAE7322771.1"/>
    </source>
</evidence>
<evidence type="ECO:0000313" key="10">
    <source>
        <dbReference type="Proteomes" id="UP000601435"/>
    </source>
</evidence>
<dbReference type="EMBL" id="CAJNJA010013507">
    <property type="protein sequence ID" value="CAE7322771.1"/>
    <property type="molecule type" value="Genomic_DNA"/>
</dbReference>
<dbReference type="InterPro" id="IPR043203">
    <property type="entry name" value="VGCC_Ca_Na"/>
</dbReference>
<dbReference type="GO" id="GO:0005248">
    <property type="term" value="F:voltage-gated sodium channel activity"/>
    <property type="evidence" value="ECO:0007669"/>
    <property type="project" value="TreeGrafter"/>
</dbReference>
<evidence type="ECO:0000256" key="1">
    <source>
        <dbReference type="ARBA" id="ARBA00004141"/>
    </source>
</evidence>
<feature type="transmembrane region" description="Helical" evidence="7">
    <location>
        <begin position="369"/>
        <end position="395"/>
    </location>
</feature>
<dbReference type="OrthoDB" id="418358at2759"/>
<dbReference type="Pfam" id="PF00520">
    <property type="entry name" value="Ion_trans"/>
    <property type="match status" value="1"/>
</dbReference>
<evidence type="ECO:0000256" key="2">
    <source>
        <dbReference type="ARBA" id="ARBA00022692"/>
    </source>
</evidence>
<feature type="compositionally biased region" description="Low complexity" evidence="6">
    <location>
        <begin position="95"/>
        <end position="112"/>
    </location>
</feature>
<dbReference type="InterPro" id="IPR002048">
    <property type="entry name" value="EF_hand_dom"/>
</dbReference>
<evidence type="ECO:0000256" key="3">
    <source>
        <dbReference type="ARBA" id="ARBA00022837"/>
    </source>
</evidence>
<dbReference type="PROSITE" id="PS00018">
    <property type="entry name" value="EF_HAND_1"/>
    <property type="match status" value="1"/>
</dbReference>
<evidence type="ECO:0000256" key="6">
    <source>
        <dbReference type="SAM" id="MobiDB-lite"/>
    </source>
</evidence>
<dbReference type="Gene3D" id="1.10.287.70">
    <property type="match status" value="1"/>
</dbReference>
<feature type="domain" description="EF-hand" evidence="8">
    <location>
        <begin position="419"/>
        <end position="454"/>
    </location>
</feature>
<dbReference type="InterPro" id="IPR027359">
    <property type="entry name" value="Volt_channel_dom_sf"/>
</dbReference>
<dbReference type="PANTHER" id="PTHR10037:SF62">
    <property type="entry name" value="SODIUM CHANNEL PROTEIN 60E"/>
    <property type="match status" value="1"/>
</dbReference>
<accession>A0A812P014</accession>
<evidence type="ECO:0000256" key="5">
    <source>
        <dbReference type="ARBA" id="ARBA00023136"/>
    </source>
</evidence>
<feature type="transmembrane region" description="Helical" evidence="7">
    <location>
        <begin position="282"/>
        <end position="304"/>
    </location>
</feature>
<dbReference type="PROSITE" id="PS50222">
    <property type="entry name" value="EF_HAND_2"/>
    <property type="match status" value="2"/>
</dbReference>
<keyword evidence="4 7" id="KW-1133">Transmembrane helix</keyword>
<keyword evidence="5 7" id="KW-0472">Membrane</keyword>
<dbReference type="GO" id="GO:0005509">
    <property type="term" value="F:calcium ion binding"/>
    <property type="evidence" value="ECO:0007669"/>
    <property type="project" value="InterPro"/>
</dbReference>
<dbReference type="PANTHER" id="PTHR10037">
    <property type="entry name" value="VOLTAGE-GATED CATION CHANNEL CALCIUM AND SODIUM"/>
    <property type="match status" value="1"/>
</dbReference>
<dbReference type="SUPFAM" id="SSF81324">
    <property type="entry name" value="Voltage-gated potassium channels"/>
    <property type="match status" value="1"/>
</dbReference>
<feature type="transmembrane region" description="Helical" evidence="7">
    <location>
        <begin position="219"/>
        <end position="245"/>
    </location>
</feature>
<comment type="caution">
    <text evidence="9">The sequence shown here is derived from an EMBL/GenBank/DDBJ whole genome shotgun (WGS) entry which is preliminary data.</text>
</comment>
<name>A0A812P014_9DINO</name>
<evidence type="ECO:0000256" key="4">
    <source>
        <dbReference type="ARBA" id="ARBA00022989"/>
    </source>
</evidence>
<keyword evidence="3" id="KW-0106">Calcium</keyword>
<dbReference type="Proteomes" id="UP000601435">
    <property type="component" value="Unassembled WGS sequence"/>
</dbReference>
<keyword evidence="2 7" id="KW-0812">Transmembrane</keyword>
<sequence>MVKSGFQEEEQLWFLGVLDRKFQEQETAIRDLLLSIARPDVGQPFRERRTDLSVTAPMASDNMQSPRLSLARVREVRVTALSDTSDAYEGMKSEATPPAASPSNASASGTPNGKRSKALARAMNDDLTEKDPPAKAFIKHSLDAYMGLVVVINLGLMITMAQLSGDRADYELQLSASLPAIPDSVFEVADNLFFIIYILDVLARIIVLRKEWYYDPIEGVMFMNIFDALLVMVHAFELIILPSLFIGGDSESASSIRVLKLIRIVRTLRIVKTVNMFRQLRLLVGTCVASMGALFWSMVLLCLLKLGFALVICQALQGFIMDDSHDMATRLEMNNLYGNFLKAFYTLFEITHSGSWPSKVRPVIEKVNAWYAVLFCSYIAFVVFAVIRIVTALFLQETLSNAANDADMLLENSRRLAKDYQDKLEELFQAADNDGDGSLTPDEFVDALSIPGVQRYLTMLDVRVQDCRPLFDILDDGDGQITIAEFCKGLMQLKGQARALDIVMLTRENAKMMKICQEIHTALMPTGKVL</sequence>
<evidence type="ECO:0000256" key="7">
    <source>
        <dbReference type="SAM" id="Phobius"/>
    </source>
</evidence>